<sequence>MDALLMEAAGTDTAQEADDVLLGRLCVEQRREETIKIQVRIPKSWQYELDQAAASVHVSQSAYLRELIRPKAIQTV</sequence>
<dbReference type="AlphaFoldDB" id="A0A080N235"/>
<dbReference type="RefSeq" id="WP_044087907.1">
    <property type="nucleotide sequence ID" value="NZ_ATLK01000001.1"/>
</dbReference>
<dbReference type="Proteomes" id="UP000028730">
    <property type="component" value="Unassembled WGS sequence"/>
</dbReference>
<accession>A0A080N235</accession>
<dbReference type="EMBL" id="ATLK01000001">
    <property type="protein sequence ID" value="KFF30781.1"/>
    <property type="molecule type" value="Genomic_DNA"/>
</dbReference>
<protein>
    <submittedName>
        <fullName evidence="1">Uncharacterized protein</fullName>
    </submittedName>
</protein>
<gene>
    <name evidence="1" type="ORF">BBOMB_0092</name>
</gene>
<comment type="caution">
    <text evidence="1">The sequence shown here is derived from an EMBL/GenBank/DDBJ whole genome shotgun (WGS) entry which is preliminary data.</text>
</comment>
<dbReference type="OrthoDB" id="3237856at2"/>
<organism evidence="1 2">
    <name type="scientific">Bifidobacterium bombi DSM 19703</name>
    <dbReference type="NCBI Taxonomy" id="1341695"/>
    <lineage>
        <taxon>Bacteria</taxon>
        <taxon>Bacillati</taxon>
        <taxon>Actinomycetota</taxon>
        <taxon>Actinomycetes</taxon>
        <taxon>Bifidobacteriales</taxon>
        <taxon>Bifidobacteriaceae</taxon>
        <taxon>Bifidobacterium</taxon>
    </lineage>
</organism>
<evidence type="ECO:0000313" key="1">
    <source>
        <dbReference type="EMBL" id="KFF30781.1"/>
    </source>
</evidence>
<reference evidence="1 2" key="1">
    <citation type="journal article" date="2014" name="Appl. Environ. Microbiol.">
        <title>Genomic encyclopedia of type strains of the genus Bifidobacterium.</title>
        <authorList>
            <person name="Milani C."/>
            <person name="Lugli G.A."/>
            <person name="Duranti S."/>
            <person name="Turroni F."/>
            <person name="Bottacini F."/>
            <person name="Mangifesta M."/>
            <person name="Sanchez B."/>
            <person name="Viappiani A."/>
            <person name="Mancabelli L."/>
            <person name="Taminiau B."/>
            <person name="Delcenserie V."/>
            <person name="Barrangou R."/>
            <person name="Margolles A."/>
            <person name="van Sinderen D."/>
            <person name="Ventura M."/>
        </authorList>
    </citation>
    <scope>NUCLEOTIDE SEQUENCE [LARGE SCALE GENOMIC DNA]</scope>
    <source>
        <strain evidence="1 2">DSM 19703</strain>
    </source>
</reference>
<name>A0A080N235_9BIFI</name>
<proteinExistence type="predicted"/>
<keyword evidence="2" id="KW-1185">Reference proteome</keyword>
<evidence type="ECO:0000313" key="2">
    <source>
        <dbReference type="Proteomes" id="UP000028730"/>
    </source>
</evidence>